<keyword evidence="2" id="KW-0472">Membrane</keyword>
<accession>A0A6J7H838</accession>
<evidence type="ECO:0000256" key="2">
    <source>
        <dbReference type="SAM" id="Phobius"/>
    </source>
</evidence>
<dbReference type="AlphaFoldDB" id="A0A6J7H838"/>
<gene>
    <name evidence="3" type="ORF">UFOPK3564_01376</name>
</gene>
<feature type="region of interest" description="Disordered" evidence="1">
    <location>
        <begin position="1"/>
        <end position="59"/>
    </location>
</feature>
<evidence type="ECO:0000313" key="3">
    <source>
        <dbReference type="EMBL" id="CAB4912953.1"/>
    </source>
</evidence>
<keyword evidence="2" id="KW-0812">Transmembrane</keyword>
<sequence length="92" mass="9661">MRVVAVAGGRPCRPGSPGETPRRGGRPPRPVAPIGHVPPTRRSVPPVAPPCDDRGMKHPRRWTPFERVAVGMGAGWAVVIAAIVLHVVGVLG</sequence>
<keyword evidence="2" id="KW-1133">Transmembrane helix</keyword>
<organism evidence="3">
    <name type="scientific">freshwater metagenome</name>
    <dbReference type="NCBI Taxonomy" id="449393"/>
    <lineage>
        <taxon>unclassified sequences</taxon>
        <taxon>metagenomes</taxon>
        <taxon>ecological metagenomes</taxon>
    </lineage>
</organism>
<feature type="transmembrane region" description="Helical" evidence="2">
    <location>
        <begin position="68"/>
        <end position="91"/>
    </location>
</feature>
<proteinExistence type="predicted"/>
<reference evidence="3" key="1">
    <citation type="submission" date="2020-05" db="EMBL/GenBank/DDBJ databases">
        <authorList>
            <person name="Chiriac C."/>
            <person name="Salcher M."/>
            <person name="Ghai R."/>
            <person name="Kavagutti S V."/>
        </authorList>
    </citation>
    <scope>NUCLEOTIDE SEQUENCE</scope>
</reference>
<dbReference type="EMBL" id="CAFBMK010000066">
    <property type="protein sequence ID" value="CAB4912953.1"/>
    <property type="molecule type" value="Genomic_DNA"/>
</dbReference>
<protein>
    <submittedName>
        <fullName evidence="3">Unannotated protein</fullName>
    </submittedName>
</protein>
<evidence type="ECO:0000256" key="1">
    <source>
        <dbReference type="SAM" id="MobiDB-lite"/>
    </source>
</evidence>
<name>A0A6J7H838_9ZZZZ</name>